<comment type="caution">
    <text evidence="2">The sequence shown here is derived from an EMBL/GenBank/DDBJ whole genome shotgun (WGS) entry which is preliminary data.</text>
</comment>
<reference evidence="2 3" key="1">
    <citation type="submission" date="2016-02" db="EMBL/GenBank/DDBJ databases">
        <title>Genome analysis of coral dinoflagellate symbionts highlights evolutionary adaptations to a symbiotic lifestyle.</title>
        <authorList>
            <person name="Aranda M."/>
            <person name="Li Y."/>
            <person name="Liew Y.J."/>
            <person name="Baumgarten S."/>
            <person name="Simakov O."/>
            <person name="Wilson M."/>
            <person name="Piel J."/>
            <person name="Ashoor H."/>
            <person name="Bougouffa S."/>
            <person name="Bajic V.B."/>
            <person name="Ryu T."/>
            <person name="Ravasi T."/>
            <person name="Bayer T."/>
            <person name="Micklem G."/>
            <person name="Kim H."/>
            <person name="Bhak J."/>
            <person name="Lajeunesse T.C."/>
            <person name="Voolstra C.R."/>
        </authorList>
    </citation>
    <scope>NUCLEOTIDE SEQUENCE [LARGE SCALE GENOMIC DNA]</scope>
    <source>
        <strain evidence="2 3">CCMP2467</strain>
    </source>
</reference>
<accession>A0A1Q9D3Y1</accession>
<protein>
    <submittedName>
        <fullName evidence="2">Uncharacterized protein</fullName>
    </submittedName>
</protein>
<sequence>MIGRDKGEVVNEDIVEFPKSNDPSVAIDKRDNEPEVLDRQVRVSRNVEEHELENALRALPQHGSKMKELLLQVFNLEDPETAAPRTADRWILLPRYWIRIHHESRDCYFHPDDAPSPVDGLLSDCLWGDRYTMTLDINMNGSTGRQSNAVKKNDRQPVIQIDFCFPSTESDLPKRTIFVATDAQTGYSMAVVLPAKSSIEKYAVAELRRFVFEIGRTFGIVQYDKESSLKSIAKDLCKTIGGLSMRADTLRAKGVLEMCRGGSQWFSGVYLGKDTEADEVILGNENGVSKVRTVKRRPPPQQWNATGVSKMLSVPWQPKGDGVDSTAFVMPPALGVKGRVKPPPGLSRVEEEEENEEQLEDMVPGQSESLTVQVLLGNDGSDRAPADIAHEPPESGENAPKKARIDPVVGKDGTKIDVEVNAEEAEKKGMIKEMNSMTKFDLFDEVMVKDCTEEQVSEALDCSCFQDVEKTEEDNLFVSTPSLVTMRLSTPFLAGVSEALILRSMLLESGLAKKVTVIAHTDSTAGKSMATRFGTGKKTKHVELRFLYVQNLVQMGLLRMAKVDRERNPLI</sequence>
<dbReference type="OrthoDB" id="10377502at2759"/>
<feature type="compositionally biased region" description="Acidic residues" evidence="1">
    <location>
        <begin position="350"/>
        <end position="360"/>
    </location>
</feature>
<feature type="compositionally biased region" description="Basic and acidic residues" evidence="1">
    <location>
        <begin position="380"/>
        <end position="405"/>
    </location>
</feature>
<evidence type="ECO:0000256" key="1">
    <source>
        <dbReference type="SAM" id="MobiDB-lite"/>
    </source>
</evidence>
<evidence type="ECO:0000313" key="2">
    <source>
        <dbReference type="EMBL" id="OLP89836.1"/>
    </source>
</evidence>
<proteinExistence type="predicted"/>
<gene>
    <name evidence="2" type="ORF">AK812_SmicGene28642</name>
</gene>
<name>A0A1Q9D3Y1_SYMMI</name>
<dbReference type="AlphaFoldDB" id="A0A1Q9D3Y1"/>
<evidence type="ECO:0000313" key="3">
    <source>
        <dbReference type="Proteomes" id="UP000186817"/>
    </source>
</evidence>
<dbReference type="Proteomes" id="UP000186817">
    <property type="component" value="Unassembled WGS sequence"/>
</dbReference>
<organism evidence="2 3">
    <name type="scientific">Symbiodinium microadriaticum</name>
    <name type="common">Dinoflagellate</name>
    <name type="synonym">Zooxanthella microadriatica</name>
    <dbReference type="NCBI Taxonomy" id="2951"/>
    <lineage>
        <taxon>Eukaryota</taxon>
        <taxon>Sar</taxon>
        <taxon>Alveolata</taxon>
        <taxon>Dinophyceae</taxon>
        <taxon>Suessiales</taxon>
        <taxon>Symbiodiniaceae</taxon>
        <taxon>Symbiodinium</taxon>
    </lineage>
</organism>
<feature type="region of interest" description="Disordered" evidence="1">
    <location>
        <begin position="335"/>
        <end position="407"/>
    </location>
</feature>
<dbReference type="EMBL" id="LSRX01000740">
    <property type="protein sequence ID" value="OLP89836.1"/>
    <property type="molecule type" value="Genomic_DNA"/>
</dbReference>
<keyword evidence="3" id="KW-1185">Reference proteome</keyword>